<keyword evidence="1" id="KW-0285">Flavoprotein</keyword>
<evidence type="ECO:0000256" key="3">
    <source>
        <dbReference type="ARBA" id="ARBA00023002"/>
    </source>
</evidence>
<reference evidence="5 6" key="1">
    <citation type="journal article" date="2011" name="Stand. Genomic Sci.">
        <title>High quality draft genome sequence of Segniliparus rugosus CDC 945(T)= (ATCC BAA-974(T)).</title>
        <authorList>
            <person name="Earl A.M."/>
            <person name="Desjardins C.A."/>
            <person name="Fitzgerald M.G."/>
            <person name="Arachchi H.M."/>
            <person name="Zeng Q."/>
            <person name="Mehta T."/>
            <person name="Griggs A."/>
            <person name="Birren B.W."/>
            <person name="Toney N.C."/>
            <person name="Carr J."/>
            <person name="Posey J."/>
            <person name="Butler W.R."/>
        </authorList>
    </citation>
    <scope>NUCLEOTIDE SEQUENCE [LARGE SCALE GENOMIC DNA]</scope>
    <source>
        <strain evidence="6">ATCC BAA-974 / DSM 45345 / CCUG 50838 / CIP 108380 / JCM 13579 / CDC 945</strain>
    </source>
</reference>
<dbReference type="Gene3D" id="3.40.50.360">
    <property type="match status" value="1"/>
</dbReference>
<dbReference type="AlphaFoldDB" id="E5XQ74"/>
<dbReference type="SUPFAM" id="SSF52218">
    <property type="entry name" value="Flavoproteins"/>
    <property type="match status" value="1"/>
</dbReference>
<dbReference type="Proteomes" id="UP000004816">
    <property type="component" value="Unassembled WGS sequence"/>
</dbReference>
<feature type="domain" description="NADPH-dependent FMN reductase-like" evidence="4">
    <location>
        <begin position="4"/>
        <end position="154"/>
    </location>
</feature>
<dbReference type="PANTHER" id="PTHR43408:SF2">
    <property type="entry name" value="FMN REDUCTASE (NADPH)"/>
    <property type="match status" value="1"/>
</dbReference>
<dbReference type="EMBL" id="ACZI02000001">
    <property type="protein sequence ID" value="EFV13507.1"/>
    <property type="molecule type" value="Genomic_DNA"/>
</dbReference>
<dbReference type="InterPro" id="IPR051814">
    <property type="entry name" value="NAD(P)H-dep_FMN_reductase"/>
</dbReference>
<dbReference type="PANTHER" id="PTHR43408">
    <property type="entry name" value="FMN REDUCTASE (NADPH)"/>
    <property type="match status" value="1"/>
</dbReference>
<name>E5XQ74_SEGRC</name>
<sequence length="220" mass="23109">MARKIAVVSGGLSEPSTTRLLADRIASAVTTQITARGEAAETEFVELRPLAQDLATTVALGGLPTLAVAEARETIARAEGLIAVSPVFSSSYSGLFKLFFDVLDTSSLVGTPVLIAATAGSERHSLVLDYALRPLFTYLRAVVVPTGIFAATNDFGAGPGGAELSQRIRRAASEFACHIVAERVPLPGFAQREEDRARSSGNNVDGHVVSFTELLKGHDG</sequence>
<evidence type="ECO:0000259" key="4">
    <source>
        <dbReference type="Pfam" id="PF03358"/>
    </source>
</evidence>
<dbReference type="InterPro" id="IPR029039">
    <property type="entry name" value="Flavoprotein-like_sf"/>
</dbReference>
<accession>E5XQ74</accession>
<keyword evidence="3" id="KW-0560">Oxidoreductase</keyword>
<evidence type="ECO:0000256" key="1">
    <source>
        <dbReference type="ARBA" id="ARBA00022630"/>
    </source>
</evidence>
<dbReference type="NCBIfam" id="TIGR04037">
    <property type="entry name" value="LLM_duo_CE1759"/>
    <property type="match status" value="1"/>
</dbReference>
<dbReference type="OrthoDB" id="1643408at2"/>
<protein>
    <submittedName>
        <fullName evidence="5">CE1759 family LLM-partnered FMN reductase</fullName>
    </submittedName>
</protein>
<proteinExistence type="predicted"/>
<evidence type="ECO:0000256" key="2">
    <source>
        <dbReference type="ARBA" id="ARBA00022643"/>
    </source>
</evidence>
<keyword evidence="6" id="KW-1185">Reference proteome</keyword>
<dbReference type="STRING" id="679197.HMPREF9336_01646"/>
<dbReference type="Pfam" id="PF03358">
    <property type="entry name" value="FMN_red"/>
    <property type="match status" value="1"/>
</dbReference>
<dbReference type="RefSeq" id="WP_007469297.1">
    <property type="nucleotide sequence ID" value="NZ_KI391953.1"/>
</dbReference>
<dbReference type="eggNOG" id="COG0431">
    <property type="taxonomic scope" value="Bacteria"/>
</dbReference>
<organism evidence="5 6">
    <name type="scientific">Segniliparus rugosus (strain ATCC BAA-974 / DSM 45345 / CCUG 50838 / CIP 108380 / JCM 13579 / CDC 945)</name>
    <dbReference type="NCBI Taxonomy" id="679197"/>
    <lineage>
        <taxon>Bacteria</taxon>
        <taxon>Bacillati</taxon>
        <taxon>Actinomycetota</taxon>
        <taxon>Actinomycetes</taxon>
        <taxon>Mycobacteriales</taxon>
        <taxon>Segniliparaceae</taxon>
        <taxon>Segniliparus</taxon>
    </lineage>
</organism>
<evidence type="ECO:0000313" key="5">
    <source>
        <dbReference type="EMBL" id="EFV13507.1"/>
    </source>
</evidence>
<dbReference type="InterPro" id="IPR005025">
    <property type="entry name" value="FMN_Rdtase-like_dom"/>
</dbReference>
<gene>
    <name evidence="5" type="ORF">HMPREF9336_01646</name>
</gene>
<keyword evidence="2" id="KW-0288">FMN</keyword>
<evidence type="ECO:0000313" key="6">
    <source>
        <dbReference type="Proteomes" id="UP000004816"/>
    </source>
</evidence>
<dbReference type="InterPro" id="IPR023932">
    <property type="entry name" value="CE1759_FMN_reduct"/>
</dbReference>
<comment type="caution">
    <text evidence="5">The sequence shown here is derived from an EMBL/GenBank/DDBJ whole genome shotgun (WGS) entry which is preliminary data.</text>
</comment>
<dbReference type="HOGENOM" id="CLU_055322_3_1_11"/>
<dbReference type="GO" id="GO:0016491">
    <property type="term" value="F:oxidoreductase activity"/>
    <property type="evidence" value="ECO:0007669"/>
    <property type="project" value="UniProtKB-KW"/>
</dbReference>